<keyword evidence="1" id="KW-1133">Transmembrane helix</keyword>
<proteinExistence type="predicted"/>
<organism evidence="2 3">
    <name type="scientific">Botryobasidium botryosum (strain FD-172 SS1)</name>
    <dbReference type="NCBI Taxonomy" id="930990"/>
    <lineage>
        <taxon>Eukaryota</taxon>
        <taxon>Fungi</taxon>
        <taxon>Dikarya</taxon>
        <taxon>Basidiomycota</taxon>
        <taxon>Agaricomycotina</taxon>
        <taxon>Agaricomycetes</taxon>
        <taxon>Cantharellales</taxon>
        <taxon>Botryobasidiaceae</taxon>
        <taxon>Botryobasidium</taxon>
    </lineage>
</organism>
<keyword evidence="1" id="KW-0472">Membrane</keyword>
<feature type="transmembrane region" description="Helical" evidence="1">
    <location>
        <begin position="20"/>
        <end position="50"/>
    </location>
</feature>
<evidence type="ECO:0000313" key="2">
    <source>
        <dbReference type="EMBL" id="KDQ09001.1"/>
    </source>
</evidence>
<protein>
    <submittedName>
        <fullName evidence="2">Uncharacterized protein</fullName>
    </submittedName>
</protein>
<dbReference type="AlphaFoldDB" id="A0A067MBN4"/>
<keyword evidence="3" id="KW-1185">Reference proteome</keyword>
<keyword evidence="1" id="KW-0812">Transmembrane</keyword>
<accession>A0A067MBN4</accession>
<dbReference type="HOGENOM" id="CLU_1102636_0_0_1"/>
<name>A0A067MBN4_BOTB1</name>
<gene>
    <name evidence="2" type="ORF">BOTBODRAFT_179340</name>
</gene>
<dbReference type="InParanoid" id="A0A067MBN4"/>
<feature type="transmembrane region" description="Helical" evidence="1">
    <location>
        <begin position="215"/>
        <end position="245"/>
    </location>
</feature>
<evidence type="ECO:0000256" key="1">
    <source>
        <dbReference type="SAM" id="Phobius"/>
    </source>
</evidence>
<dbReference type="Proteomes" id="UP000027195">
    <property type="component" value="Unassembled WGS sequence"/>
</dbReference>
<sequence length="252" mass="27482">MTAATAATPAQPRSMLAPCFPMLCFTFLFKVFQLPLCLPHVVVLYHYFFYAWHKLITLLRTASPQGQKRPHLLAPGTPAMVTAPESVSMDTPTPSLSPPCLGPVAQPAAGPAPAPAPSLLLAFLSRSLHQSSVLRLPPPSAGAPPPRLQLNIPIPAQQPLFGRVRPVHGDLLHIFTGWQARTSFSILGDEKYSLFNSMPLWPRTLSLRYFRMSNLYYHIAVNPVPASLSASFALLSALVTLFHVLSLLCTTI</sequence>
<reference evidence="3" key="1">
    <citation type="journal article" date="2014" name="Proc. Natl. Acad. Sci. U.S.A.">
        <title>Extensive sampling of basidiomycete genomes demonstrates inadequacy of the white-rot/brown-rot paradigm for wood decay fungi.</title>
        <authorList>
            <person name="Riley R."/>
            <person name="Salamov A.A."/>
            <person name="Brown D.W."/>
            <person name="Nagy L.G."/>
            <person name="Floudas D."/>
            <person name="Held B.W."/>
            <person name="Levasseur A."/>
            <person name="Lombard V."/>
            <person name="Morin E."/>
            <person name="Otillar R."/>
            <person name="Lindquist E.A."/>
            <person name="Sun H."/>
            <person name="LaButti K.M."/>
            <person name="Schmutz J."/>
            <person name="Jabbour D."/>
            <person name="Luo H."/>
            <person name="Baker S.E."/>
            <person name="Pisabarro A.G."/>
            <person name="Walton J.D."/>
            <person name="Blanchette R.A."/>
            <person name="Henrissat B."/>
            <person name="Martin F."/>
            <person name="Cullen D."/>
            <person name="Hibbett D.S."/>
            <person name="Grigoriev I.V."/>
        </authorList>
    </citation>
    <scope>NUCLEOTIDE SEQUENCE [LARGE SCALE GENOMIC DNA]</scope>
    <source>
        <strain evidence="3">FD-172 SS1</strain>
    </source>
</reference>
<dbReference type="EMBL" id="KL198083">
    <property type="protein sequence ID" value="KDQ09001.1"/>
    <property type="molecule type" value="Genomic_DNA"/>
</dbReference>
<evidence type="ECO:0000313" key="3">
    <source>
        <dbReference type="Proteomes" id="UP000027195"/>
    </source>
</evidence>